<evidence type="ECO:0000313" key="1">
    <source>
        <dbReference type="EMBL" id="KAJ8371406.1"/>
    </source>
</evidence>
<name>A0A9Q1G275_SYNKA</name>
<proteinExistence type="predicted"/>
<dbReference type="Proteomes" id="UP001152622">
    <property type="component" value="Chromosome 3"/>
</dbReference>
<gene>
    <name evidence="1" type="ORF">SKAU_G00114340</name>
</gene>
<comment type="caution">
    <text evidence="1">The sequence shown here is derived from an EMBL/GenBank/DDBJ whole genome shotgun (WGS) entry which is preliminary data.</text>
</comment>
<dbReference type="AlphaFoldDB" id="A0A9Q1G275"/>
<sequence length="100" mass="10710">MKERRACLCPYAEGRFVDLRPLFGARSSVCSYGALLPPPVCSGGNLDRADVFSLATFPVGPARAEPKARVSSQLKPHAKGSDRWPIFPSAIGVLEAPITL</sequence>
<accession>A0A9Q1G275</accession>
<keyword evidence="2" id="KW-1185">Reference proteome</keyword>
<evidence type="ECO:0000313" key="2">
    <source>
        <dbReference type="Proteomes" id="UP001152622"/>
    </source>
</evidence>
<dbReference type="EMBL" id="JAINUF010000003">
    <property type="protein sequence ID" value="KAJ8371406.1"/>
    <property type="molecule type" value="Genomic_DNA"/>
</dbReference>
<reference evidence="1" key="1">
    <citation type="journal article" date="2023" name="Science">
        <title>Genome structures resolve the early diversification of teleost fishes.</title>
        <authorList>
            <person name="Parey E."/>
            <person name="Louis A."/>
            <person name="Montfort J."/>
            <person name="Bouchez O."/>
            <person name="Roques C."/>
            <person name="Iampietro C."/>
            <person name="Lluch J."/>
            <person name="Castinel A."/>
            <person name="Donnadieu C."/>
            <person name="Desvignes T."/>
            <person name="Floi Bucao C."/>
            <person name="Jouanno E."/>
            <person name="Wen M."/>
            <person name="Mejri S."/>
            <person name="Dirks R."/>
            <person name="Jansen H."/>
            <person name="Henkel C."/>
            <person name="Chen W.J."/>
            <person name="Zahm M."/>
            <person name="Cabau C."/>
            <person name="Klopp C."/>
            <person name="Thompson A.W."/>
            <person name="Robinson-Rechavi M."/>
            <person name="Braasch I."/>
            <person name="Lecointre G."/>
            <person name="Bobe J."/>
            <person name="Postlethwait J.H."/>
            <person name="Berthelot C."/>
            <person name="Roest Crollius H."/>
            <person name="Guiguen Y."/>
        </authorList>
    </citation>
    <scope>NUCLEOTIDE SEQUENCE</scope>
    <source>
        <strain evidence="1">WJC10195</strain>
    </source>
</reference>
<protein>
    <submittedName>
        <fullName evidence="1">Uncharacterized protein</fullName>
    </submittedName>
</protein>
<organism evidence="1 2">
    <name type="scientific">Synaphobranchus kaupii</name>
    <name type="common">Kaup's arrowtooth eel</name>
    <dbReference type="NCBI Taxonomy" id="118154"/>
    <lineage>
        <taxon>Eukaryota</taxon>
        <taxon>Metazoa</taxon>
        <taxon>Chordata</taxon>
        <taxon>Craniata</taxon>
        <taxon>Vertebrata</taxon>
        <taxon>Euteleostomi</taxon>
        <taxon>Actinopterygii</taxon>
        <taxon>Neopterygii</taxon>
        <taxon>Teleostei</taxon>
        <taxon>Anguilliformes</taxon>
        <taxon>Synaphobranchidae</taxon>
        <taxon>Synaphobranchus</taxon>
    </lineage>
</organism>